<keyword evidence="2" id="KW-0645">Protease</keyword>
<keyword evidence="8" id="KW-1185">Reference proteome</keyword>
<dbReference type="InterPro" id="IPR002510">
    <property type="entry name" value="Metalloprtase-TldD/E_N"/>
</dbReference>
<comment type="similarity">
    <text evidence="1">Belongs to the peptidase U62 family.</text>
</comment>
<gene>
    <name evidence="7" type="ORF">NWE73_10765</name>
</gene>
<evidence type="ECO:0000259" key="6">
    <source>
        <dbReference type="Pfam" id="PF19289"/>
    </source>
</evidence>
<evidence type="ECO:0000256" key="4">
    <source>
        <dbReference type="ARBA" id="ARBA00023049"/>
    </source>
</evidence>
<evidence type="ECO:0000256" key="2">
    <source>
        <dbReference type="ARBA" id="ARBA00022670"/>
    </source>
</evidence>
<accession>A0ABT6DJZ4</accession>
<dbReference type="EMBL" id="JANRMI010000003">
    <property type="protein sequence ID" value="MDG0816849.1"/>
    <property type="molecule type" value="Genomic_DNA"/>
</dbReference>
<evidence type="ECO:0000256" key="3">
    <source>
        <dbReference type="ARBA" id="ARBA00022801"/>
    </source>
</evidence>
<organism evidence="7 8">
    <name type="scientific">Bdellovibrio svalbardensis</name>
    <dbReference type="NCBI Taxonomy" id="2972972"/>
    <lineage>
        <taxon>Bacteria</taxon>
        <taxon>Pseudomonadati</taxon>
        <taxon>Bdellovibrionota</taxon>
        <taxon>Bdellovibrionia</taxon>
        <taxon>Bdellovibrionales</taxon>
        <taxon>Pseudobdellovibrionaceae</taxon>
        <taxon>Bdellovibrio</taxon>
    </lineage>
</organism>
<dbReference type="InterPro" id="IPR035068">
    <property type="entry name" value="TldD/PmbA_N"/>
</dbReference>
<name>A0ABT6DJZ4_9BACT</name>
<evidence type="ECO:0000313" key="7">
    <source>
        <dbReference type="EMBL" id="MDG0816849.1"/>
    </source>
</evidence>
<dbReference type="InterPro" id="IPR036059">
    <property type="entry name" value="TldD/PmbA_sf"/>
</dbReference>
<feature type="domain" description="Metalloprotease TldD/E C-terminal" evidence="6">
    <location>
        <begin position="240"/>
        <end position="478"/>
    </location>
</feature>
<dbReference type="Pfam" id="PF19289">
    <property type="entry name" value="PmbA_TldD_3rd"/>
    <property type="match status" value="1"/>
</dbReference>
<evidence type="ECO:0000256" key="1">
    <source>
        <dbReference type="ARBA" id="ARBA00005836"/>
    </source>
</evidence>
<reference evidence="7" key="1">
    <citation type="submission" date="2022-08" db="EMBL/GenBank/DDBJ databases">
        <title>Novel Bdellovibrio Species Isolated from Svalbard: Designation Bdellovibrio svalbardensis.</title>
        <authorList>
            <person name="Mitchell R.J."/>
            <person name="Choi S.Y."/>
        </authorList>
    </citation>
    <scope>NUCLEOTIDE SEQUENCE</scope>
    <source>
        <strain evidence="7">PAP01</strain>
    </source>
</reference>
<dbReference type="PANTHER" id="PTHR30624">
    <property type="entry name" value="UNCHARACTERIZED PROTEIN TLDD AND PMBA"/>
    <property type="match status" value="1"/>
</dbReference>
<dbReference type="InterPro" id="IPR045569">
    <property type="entry name" value="Metalloprtase-TldD/E_C"/>
</dbReference>
<keyword evidence="4" id="KW-0482">Metalloprotease</keyword>
<dbReference type="InterPro" id="IPR051463">
    <property type="entry name" value="Peptidase_U62_metallo"/>
</dbReference>
<evidence type="ECO:0000259" key="5">
    <source>
        <dbReference type="Pfam" id="PF01523"/>
    </source>
</evidence>
<dbReference type="Proteomes" id="UP001152321">
    <property type="component" value="Unassembled WGS sequence"/>
</dbReference>
<proteinExistence type="inferred from homology"/>
<keyword evidence="3" id="KW-0378">Hydrolase</keyword>
<dbReference type="Pfam" id="PF01523">
    <property type="entry name" value="PmbA_TldD_1st"/>
    <property type="match status" value="1"/>
</dbReference>
<sequence length="481" mass="53088">MNLTGSLNLNLHKTLSSFQDSVDWAQLRHVSEKTTYRTVRDEKPDRNHISFDHGIMVEVLVNGHFGYAGTSDLSDSGVKRAFSKAVAMAKQASSFKVHDFSVLQRPMAKGHYHSPVTRPMDSISAKEISDIFVDATRAMKVSDKIVSRSATAMIVETEFFSVSTSGSDVHQKFSIVSTDFSATAGANGDTQTRSDSGGLARCLQVGAEVFDRASILERSKKLAEESVELLSAENCPETAMNLLIAPDQMTLQVHESIGHPLEYDRILGDERNYAGWSFVKPDDFGKLRYGSNLMNVTFDPTIPDALASYAFDDSGNPAKKEFLIKDGLLVRGLGGLESQARLDLPGVANTRSSSWNRAPIDRMANINLEPGTSKLSEMIASTERGVFMMANKSWSIDDYRNKFQFGCEYAKLIENGKLTKTLKNPNYRGTTVNFWNSLKAVSENRETYGSPYCGKGEPNQVIRVGHTTPYCLFSNIEVFGA</sequence>
<dbReference type="SUPFAM" id="SSF111283">
    <property type="entry name" value="Putative modulator of DNA gyrase, PmbA/TldD"/>
    <property type="match status" value="1"/>
</dbReference>
<dbReference type="RefSeq" id="WP_277578327.1">
    <property type="nucleotide sequence ID" value="NZ_JANRMI010000003.1"/>
</dbReference>
<protein>
    <submittedName>
        <fullName evidence="7">TldD/PmbA family protein</fullName>
    </submittedName>
</protein>
<feature type="domain" description="Metalloprotease TldD/E N-terminal" evidence="5">
    <location>
        <begin position="25"/>
        <end position="89"/>
    </location>
</feature>
<dbReference type="Gene3D" id="3.30.2290.10">
    <property type="entry name" value="PmbA/TldD superfamily"/>
    <property type="match status" value="1"/>
</dbReference>
<evidence type="ECO:0000313" key="8">
    <source>
        <dbReference type="Proteomes" id="UP001152321"/>
    </source>
</evidence>
<dbReference type="PANTHER" id="PTHR30624:SF10">
    <property type="entry name" value="CONSERVED PROTEIN"/>
    <property type="match status" value="1"/>
</dbReference>
<comment type="caution">
    <text evidence="7">The sequence shown here is derived from an EMBL/GenBank/DDBJ whole genome shotgun (WGS) entry which is preliminary data.</text>
</comment>